<keyword evidence="2" id="KW-1185">Reference proteome</keyword>
<proteinExistence type="predicted"/>
<evidence type="ECO:0000313" key="1">
    <source>
        <dbReference type="EMBL" id="KAK9114202.1"/>
    </source>
</evidence>
<protein>
    <submittedName>
        <fullName evidence="1">Uncharacterized protein</fullName>
    </submittedName>
</protein>
<name>A0AAP0NNR7_9MAGN</name>
<organism evidence="1 2">
    <name type="scientific">Stephania yunnanensis</name>
    <dbReference type="NCBI Taxonomy" id="152371"/>
    <lineage>
        <taxon>Eukaryota</taxon>
        <taxon>Viridiplantae</taxon>
        <taxon>Streptophyta</taxon>
        <taxon>Embryophyta</taxon>
        <taxon>Tracheophyta</taxon>
        <taxon>Spermatophyta</taxon>
        <taxon>Magnoliopsida</taxon>
        <taxon>Ranunculales</taxon>
        <taxon>Menispermaceae</taxon>
        <taxon>Menispermoideae</taxon>
        <taxon>Cissampelideae</taxon>
        <taxon>Stephania</taxon>
    </lineage>
</organism>
<gene>
    <name evidence="1" type="ORF">Syun_020999</name>
</gene>
<accession>A0AAP0NNR7</accession>
<comment type="caution">
    <text evidence="1">The sequence shown here is derived from an EMBL/GenBank/DDBJ whole genome shotgun (WGS) entry which is preliminary data.</text>
</comment>
<dbReference type="Proteomes" id="UP001420932">
    <property type="component" value="Unassembled WGS sequence"/>
</dbReference>
<reference evidence="1 2" key="1">
    <citation type="submission" date="2024-01" db="EMBL/GenBank/DDBJ databases">
        <title>Genome assemblies of Stephania.</title>
        <authorList>
            <person name="Yang L."/>
        </authorList>
    </citation>
    <scope>NUCLEOTIDE SEQUENCE [LARGE SCALE GENOMIC DNA]</scope>
    <source>
        <strain evidence="1">YNDBR</strain>
        <tissue evidence="1">Leaf</tissue>
    </source>
</reference>
<dbReference type="EMBL" id="JBBNAF010000009">
    <property type="protein sequence ID" value="KAK9114202.1"/>
    <property type="molecule type" value="Genomic_DNA"/>
</dbReference>
<evidence type="ECO:0000313" key="2">
    <source>
        <dbReference type="Proteomes" id="UP001420932"/>
    </source>
</evidence>
<sequence length="140" mass="16310">MIDLAEFTRCIASTDLERRGASDLLLGYMRDLQDILRQSKLKALVIDTFGNRVENLLREKFLLACDAIDRRSQRTLAKAKKELDACWTMNLKVVLYQLLHILHIEREFPLKTLKLLSPLVEGHMEKSFLHENEQPEIFSL</sequence>
<dbReference type="AlphaFoldDB" id="A0AAP0NNR7"/>